<organism evidence="2 3">
    <name type="scientific">Panthera tigris altaica</name>
    <name type="common">Siberian tiger</name>
    <dbReference type="NCBI Taxonomy" id="74533"/>
    <lineage>
        <taxon>Eukaryota</taxon>
        <taxon>Metazoa</taxon>
        <taxon>Chordata</taxon>
        <taxon>Craniata</taxon>
        <taxon>Vertebrata</taxon>
        <taxon>Euteleostomi</taxon>
        <taxon>Mammalia</taxon>
        <taxon>Eutheria</taxon>
        <taxon>Laurasiatheria</taxon>
        <taxon>Carnivora</taxon>
        <taxon>Feliformia</taxon>
        <taxon>Felidae</taxon>
        <taxon>Pantherinae</taxon>
        <taxon>Panthera</taxon>
    </lineage>
</organism>
<dbReference type="Proteomes" id="UP000675900">
    <property type="component" value="Unassembled WGS sequence"/>
</dbReference>
<proteinExistence type="predicted"/>
<dbReference type="AlphaFoldDB" id="A0A8C9KMR5"/>
<evidence type="ECO:0000313" key="3">
    <source>
        <dbReference type="Proteomes" id="UP000675900"/>
    </source>
</evidence>
<reference evidence="2" key="2">
    <citation type="submission" date="2025-09" db="UniProtKB">
        <authorList>
            <consortium name="Ensembl"/>
        </authorList>
    </citation>
    <scope>IDENTIFICATION</scope>
</reference>
<evidence type="ECO:0000256" key="1">
    <source>
        <dbReference type="SAM" id="MobiDB-lite"/>
    </source>
</evidence>
<dbReference type="PANTHER" id="PTHR34828:SF1">
    <property type="entry name" value="TESTIS-EXPRESSED PROTEIN 45"/>
    <property type="match status" value="1"/>
</dbReference>
<keyword evidence="3" id="KW-1185">Reference proteome</keyword>
<feature type="region of interest" description="Disordered" evidence="1">
    <location>
        <begin position="390"/>
        <end position="409"/>
    </location>
</feature>
<name>A0A8C9KMR5_PANTA</name>
<dbReference type="GeneTree" id="ENSGT00390000014215"/>
<evidence type="ECO:0000313" key="2">
    <source>
        <dbReference type="Ensembl" id="ENSPTIP00000020257.1"/>
    </source>
</evidence>
<accession>A0A8C9KMR5</accession>
<sequence>FLTASRIHPLLFPADRRTRRKLYLHQPGRCPTPYPPGGGAAILVTIICIILAVFPQQPSAGGASQDCPPPLSRQGIEPQWARGCVEPMLFSLSCSSSGGSNALQWDHRTQDDGTSYQRQFQALPGPPASMCKRASSSVELGDSKIGYGPVCSEQKQAYGPQGLPPDRYDKAQASAHIHYVNIRPGDGLFRDRTTEAEHFYPREPERFVLHHDQTPASHILEGNRCPGPGSLTTSVHFFHGQPLPLNKPPSRHVPHEKLQSHVGLGESSLLGQFFQTSTGTDYCSPGTIQKPQRVPTLHLLPSNLLQTDFLTMNQKMLKPHRTAPASVTDEMLQRCKYNHIEPPLGGQRFFSTQYEDEFAFKFQGPAVLRSANLQDSHVPLGSPRQWVCGAGKVDPQTPQPPTYPCPSQQ</sequence>
<protein>
    <recommendedName>
        <fullName evidence="4">Testis expressed 45</fullName>
    </recommendedName>
</protein>
<reference evidence="2" key="1">
    <citation type="submission" date="2025-08" db="UniProtKB">
        <authorList>
            <consortium name="Ensembl"/>
        </authorList>
    </citation>
    <scope>IDENTIFICATION</scope>
</reference>
<dbReference type="Pfam" id="PF15373">
    <property type="entry name" value="SAXO5-like"/>
    <property type="match status" value="1"/>
</dbReference>
<feature type="compositionally biased region" description="Pro residues" evidence="1">
    <location>
        <begin position="397"/>
        <end position="409"/>
    </location>
</feature>
<evidence type="ECO:0008006" key="4">
    <source>
        <dbReference type="Google" id="ProtNLM"/>
    </source>
</evidence>
<dbReference type="Ensembl" id="ENSPTIT00000024595.1">
    <property type="protein sequence ID" value="ENSPTIP00000020257.1"/>
    <property type="gene ID" value="ENSPTIG00000017791.1"/>
</dbReference>
<dbReference type="InterPro" id="IPR028001">
    <property type="entry name" value="SAXO5"/>
</dbReference>
<dbReference type="PANTHER" id="PTHR34828">
    <property type="entry name" value="TESTIS-EXPRESSED PROTEIN 45"/>
    <property type="match status" value="1"/>
</dbReference>